<comment type="subcellular location">
    <subcellularLocation>
        <location evidence="1">Membrane</location>
        <topology evidence="1">Multi-pass membrane protein</topology>
    </subcellularLocation>
</comment>
<dbReference type="InterPro" id="IPR002657">
    <property type="entry name" value="BilAc:Na_symport/Acr3"/>
</dbReference>
<dbReference type="PANTHER" id="PTHR10361">
    <property type="entry name" value="SODIUM-BILE ACID COTRANSPORTER"/>
    <property type="match status" value="1"/>
</dbReference>
<feature type="transmembrane region" description="Helical" evidence="7">
    <location>
        <begin position="334"/>
        <end position="356"/>
    </location>
</feature>
<dbReference type="AlphaFoldDB" id="A0A0K0DT77"/>
<keyword evidence="4" id="KW-0813">Transport</keyword>
<protein>
    <submittedName>
        <fullName evidence="10">Ileal sodium/bile acid cotransporter-like</fullName>
    </submittedName>
</protein>
<evidence type="ECO:0000256" key="2">
    <source>
        <dbReference type="ARBA" id="ARBA00006528"/>
    </source>
</evidence>
<feature type="transmembrane region" description="Helical" evidence="7">
    <location>
        <begin position="137"/>
        <end position="158"/>
    </location>
</feature>
<keyword evidence="3 7" id="KW-0812">Transmembrane</keyword>
<feature type="transmembrane region" description="Helical" evidence="7">
    <location>
        <begin position="307"/>
        <end position="328"/>
    </location>
</feature>
<dbReference type="InterPro" id="IPR004710">
    <property type="entry name" value="Bilac:Na_transpt"/>
</dbReference>
<feature type="transmembrane region" description="Helical" evidence="7">
    <location>
        <begin position="397"/>
        <end position="419"/>
    </location>
</feature>
<feature type="transmembrane region" description="Helical" evidence="7">
    <location>
        <begin position="234"/>
        <end position="256"/>
    </location>
</feature>
<evidence type="ECO:0000256" key="1">
    <source>
        <dbReference type="ARBA" id="ARBA00004141"/>
    </source>
</evidence>
<dbReference type="Proteomes" id="UP000035681">
    <property type="component" value="Unplaced"/>
</dbReference>
<dbReference type="PANTHER" id="PTHR10361:SF28">
    <property type="entry name" value="P3 PROTEIN-RELATED"/>
    <property type="match status" value="1"/>
</dbReference>
<dbReference type="GO" id="GO:0016020">
    <property type="term" value="C:membrane"/>
    <property type="evidence" value="ECO:0007669"/>
    <property type="project" value="UniProtKB-SubCell"/>
</dbReference>
<feature type="transmembrane region" description="Helical" evidence="7">
    <location>
        <begin position="276"/>
        <end position="295"/>
    </location>
</feature>
<dbReference type="GO" id="GO:0015293">
    <property type="term" value="F:symporter activity"/>
    <property type="evidence" value="ECO:0007669"/>
    <property type="project" value="UniProtKB-KW"/>
</dbReference>
<dbReference type="Gene3D" id="1.20.1530.20">
    <property type="match status" value="1"/>
</dbReference>
<feature type="signal peptide" evidence="8">
    <location>
        <begin position="1"/>
        <end position="18"/>
    </location>
</feature>
<evidence type="ECO:0000256" key="6">
    <source>
        <dbReference type="ARBA" id="ARBA00023136"/>
    </source>
</evidence>
<dbReference type="InterPro" id="IPR038770">
    <property type="entry name" value="Na+/solute_symporter_sf"/>
</dbReference>
<dbReference type="WBParaSite" id="SSTP_0000043700.1">
    <property type="protein sequence ID" value="SSTP_0000043700.1"/>
    <property type="gene ID" value="SSTP_0000043700"/>
</dbReference>
<comment type="similarity">
    <text evidence="2">Belongs to the bile acid:sodium symporter (BASS) (TC 2.A.28) family.</text>
</comment>
<accession>A0A0K0DT77</accession>
<organism evidence="10">
    <name type="scientific">Strongyloides stercoralis</name>
    <name type="common">Threadworm</name>
    <dbReference type="NCBI Taxonomy" id="6248"/>
    <lineage>
        <taxon>Eukaryota</taxon>
        <taxon>Metazoa</taxon>
        <taxon>Ecdysozoa</taxon>
        <taxon>Nematoda</taxon>
        <taxon>Chromadorea</taxon>
        <taxon>Rhabditida</taxon>
        <taxon>Tylenchina</taxon>
        <taxon>Panagrolaimomorpha</taxon>
        <taxon>Strongyloidoidea</taxon>
        <taxon>Strongyloididae</taxon>
        <taxon>Strongyloides</taxon>
    </lineage>
</organism>
<keyword evidence="8" id="KW-0732">Signal</keyword>
<evidence type="ECO:0000256" key="5">
    <source>
        <dbReference type="ARBA" id="ARBA00022989"/>
    </source>
</evidence>
<feature type="chain" id="PRO_5005326955" evidence="8">
    <location>
        <begin position="19"/>
        <end position="440"/>
    </location>
</feature>
<reference evidence="10" key="1">
    <citation type="submission" date="2015-08" db="UniProtKB">
        <authorList>
            <consortium name="WormBaseParasite"/>
        </authorList>
    </citation>
    <scope>IDENTIFICATION</scope>
</reference>
<dbReference type="Pfam" id="PF01758">
    <property type="entry name" value="SBF"/>
    <property type="match status" value="1"/>
</dbReference>
<name>A0A0K0DT77_STRER</name>
<keyword evidence="9" id="KW-1185">Reference proteome</keyword>
<evidence type="ECO:0000256" key="4">
    <source>
        <dbReference type="ARBA" id="ARBA00022847"/>
    </source>
</evidence>
<evidence type="ECO:0000313" key="10">
    <source>
        <dbReference type="WBParaSite" id="SSTP_0000043700.1"/>
    </source>
</evidence>
<keyword evidence="4" id="KW-0769">Symport</keyword>
<evidence type="ECO:0000256" key="8">
    <source>
        <dbReference type="SAM" id="SignalP"/>
    </source>
</evidence>
<dbReference type="WBParaSite" id="TCONS_00006667.p1">
    <property type="protein sequence ID" value="TCONS_00006667.p1"/>
    <property type="gene ID" value="XLOC_004792"/>
</dbReference>
<dbReference type="STRING" id="6248.A0A0K0DT77"/>
<sequence>MSRYIILIIFYISSCIYGNDDNFNKNFLNITFIPKHEIRIKTPELLTFNFSTPKISVDQDFKFECDDTYLCHVDDESKIVHLKLNDENNYNTNITIKIHPTFIGLTQINVEPLNHTNLDMPIFLNSSIKIHKTISDIMWQSIFSIVVSCFITFVTFLMGTQLHLNIILGILKKPTGPIVSVICQFIFMPLVAYVLCLTVLKMEPNFVKFCFIATGSSPGGGKSSFWTIIFDGNLDLSVCLTFIQTVCASFMMPLWMKILGENFLSADHISLPYTGLIKAILNLVIPCLIGMLTVHYKPQLVKNAQRYIKTATWISTIIFTALGVFVYYHIFLMITFPILIASCILPWSGYIVAFTLSKICKLPMADIITISIETGIQNVGLAIMMLMFSFKEPELDIAMVAPIVVILATDKPLVIMWLIKKYIEKYKKKNEIKNENIQLP</sequence>
<feature type="transmembrane region" description="Helical" evidence="7">
    <location>
        <begin position="178"/>
        <end position="200"/>
    </location>
</feature>
<evidence type="ECO:0000256" key="3">
    <source>
        <dbReference type="ARBA" id="ARBA00022692"/>
    </source>
</evidence>
<feature type="transmembrane region" description="Helical" evidence="7">
    <location>
        <begin position="368"/>
        <end position="391"/>
    </location>
</feature>
<evidence type="ECO:0000313" key="9">
    <source>
        <dbReference type="Proteomes" id="UP000035681"/>
    </source>
</evidence>
<proteinExistence type="inferred from homology"/>
<evidence type="ECO:0000256" key="7">
    <source>
        <dbReference type="SAM" id="Phobius"/>
    </source>
</evidence>
<keyword evidence="6 7" id="KW-0472">Membrane</keyword>
<keyword evidence="5 7" id="KW-1133">Transmembrane helix</keyword>